<dbReference type="AlphaFoldDB" id="A0A2S0ULX3"/>
<sequence length="150" mass="16035">MDIAEFEAEAARLILPEFTEETALRLGLTVVNIAKLEKLAIVVDIRTQDRCLFHCALPGATPLNDNWARRKSNTAFAFRKASFHAQHAMKAKGEDLAKHGLSTDDYAPQGGAVPIAVRGAGMVACLTVSGLAQAEDHALAVRAIETLLGA</sequence>
<proteinExistence type="predicted"/>
<dbReference type="InterPro" id="IPR005624">
    <property type="entry name" value="PduO/GlcC-like"/>
</dbReference>
<evidence type="ECO:0000313" key="2">
    <source>
        <dbReference type="Proteomes" id="UP000244496"/>
    </source>
</evidence>
<dbReference type="OrthoDB" id="9815315at2"/>
<organism evidence="1 2">
    <name type="scientific">Paragemmobacter aquarius</name>
    <dbReference type="NCBI Taxonomy" id="2169400"/>
    <lineage>
        <taxon>Bacteria</taxon>
        <taxon>Pseudomonadati</taxon>
        <taxon>Pseudomonadota</taxon>
        <taxon>Alphaproteobacteria</taxon>
        <taxon>Rhodobacterales</taxon>
        <taxon>Paracoccaceae</taxon>
        <taxon>Paragemmobacter</taxon>
    </lineage>
</organism>
<accession>A0A2S0ULX3</accession>
<reference evidence="1 2" key="1">
    <citation type="submission" date="2018-04" db="EMBL/GenBank/DDBJ databases">
        <title>Genome sequencing of Gemmobacter.</title>
        <authorList>
            <person name="Yi H."/>
            <person name="Baek M.-G."/>
        </authorList>
    </citation>
    <scope>NUCLEOTIDE SEQUENCE [LARGE SCALE GENOMIC DNA]</scope>
    <source>
        <strain evidence="1 2">HYN0069</strain>
    </source>
</reference>
<dbReference type="Gene3D" id="3.30.450.150">
    <property type="entry name" value="Haem-degrading domain"/>
    <property type="match status" value="1"/>
</dbReference>
<dbReference type="RefSeq" id="WP_108435610.1">
    <property type="nucleotide sequence ID" value="NZ_CP028918.1"/>
</dbReference>
<name>A0A2S0ULX3_9RHOB</name>
<dbReference type="KEGG" id="geh:HYN69_09980"/>
<protein>
    <submittedName>
        <fullName evidence="1">Heme-degrading domain-containing protein</fullName>
    </submittedName>
</protein>
<dbReference type="PANTHER" id="PTHR28255">
    <property type="match status" value="1"/>
</dbReference>
<dbReference type="PANTHER" id="PTHR28255:SF1">
    <property type="entry name" value="UPF0303 PROTEIN YBR137W"/>
    <property type="match status" value="1"/>
</dbReference>
<dbReference type="InterPro" id="IPR038084">
    <property type="entry name" value="PduO/GlcC-like_sf"/>
</dbReference>
<gene>
    <name evidence="1" type="ORF">HYN69_09980</name>
</gene>
<dbReference type="NCBIfam" id="NF002696">
    <property type="entry name" value="PRK02487.1-5"/>
    <property type="match status" value="1"/>
</dbReference>
<dbReference type="SUPFAM" id="SSF143744">
    <property type="entry name" value="GlcG-like"/>
    <property type="match status" value="1"/>
</dbReference>
<keyword evidence="2" id="KW-1185">Reference proteome</keyword>
<dbReference type="EMBL" id="CP028918">
    <property type="protein sequence ID" value="AWB48791.1"/>
    <property type="molecule type" value="Genomic_DNA"/>
</dbReference>
<dbReference type="Pfam" id="PF03928">
    <property type="entry name" value="HbpS-like"/>
    <property type="match status" value="1"/>
</dbReference>
<dbReference type="Proteomes" id="UP000244496">
    <property type="component" value="Chromosome"/>
</dbReference>
<dbReference type="InterPro" id="IPR010371">
    <property type="entry name" value="YBR137W-like"/>
</dbReference>
<evidence type="ECO:0000313" key="1">
    <source>
        <dbReference type="EMBL" id="AWB48791.1"/>
    </source>
</evidence>
<dbReference type="PIRSF" id="PIRSF008757">
    <property type="entry name" value="UCP008757"/>
    <property type="match status" value="1"/>
</dbReference>